<proteinExistence type="inferred from homology"/>
<dbReference type="FunFam" id="3.30.160.60:FF:000577">
    <property type="entry name" value="zinc finger protein 692 isoform X2"/>
    <property type="match status" value="1"/>
</dbReference>
<feature type="region of interest" description="Disordered" evidence="22">
    <location>
        <begin position="489"/>
        <end position="512"/>
    </location>
</feature>
<evidence type="ECO:0000256" key="4">
    <source>
        <dbReference type="ARBA" id="ARBA00005465"/>
    </source>
</evidence>
<evidence type="ECO:0000256" key="5">
    <source>
        <dbReference type="ARBA" id="ARBA00006991"/>
    </source>
</evidence>
<feature type="region of interest" description="Disordered" evidence="22">
    <location>
        <begin position="347"/>
        <end position="474"/>
    </location>
</feature>
<dbReference type="SUPFAM" id="SSF57667">
    <property type="entry name" value="beta-beta-alpha zinc fingers"/>
    <property type="match status" value="3"/>
</dbReference>
<dbReference type="GO" id="GO:0001716">
    <property type="term" value="F:L-amino-acid oxidase activity"/>
    <property type="evidence" value="ECO:0007669"/>
    <property type="project" value="UniProtKB-EC"/>
</dbReference>
<evidence type="ECO:0000256" key="17">
    <source>
        <dbReference type="ARBA" id="ARBA00023180"/>
    </source>
</evidence>
<evidence type="ECO:0000256" key="15">
    <source>
        <dbReference type="ARBA" id="ARBA00023002"/>
    </source>
</evidence>
<comment type="cofactor">
    <cofactor evidence="1">
        <name>FAD</name>
        <dbReference type="ChEBI" id="CHEBI:57692"/>
    </cofactor>
</comment>
<comment type="similarity">
    <text evidence="5">Belongs to the krueppel C2H2-type zinc-finger protein family.</text>
</comment>
<dbReference type="Gene3D" id="3.30.160.60">
    <property type="entry name" value="Classic Zinc Finger"/>
    <property type="match status" value="5"/>
</dbReference>
<keyword evidence="12 21" id="KW-0863">Zinc-finger</keyword>
<evidence type="ECO:0000256" key="11">
    <source>
        <dbReference type="ARBA" id="ARBA00022737"/>
    </source>
</evidence>
<feature type="region of interest" description="Disordered" evidence="22">
    <location>
        <begin position="660"/>
        <end position="709"/>
    </location>
</feature>
<dbReference type="EC" id="1.4.3.2" evidence="6"/>
<dbReference type="PANTHER" id="PTHR24406">
    <property type="entry name" value="TRANSCRIPTIONAL REPRESSOR CTCFL-RELATED"/>
    <property type="match status" value="1"/>
</dbReference>
<sequence length="709" mass="77849">MAHCRADKGGEVQRPRLPLMLLLLSRLQAYNTSQHQWLRQAMSPGWLALALLSVLNPRTQAFNHRLVECFEDPQYEELLQLVQDGLGPTGNKKEVVVIGAGMAGLTAAKALQDAGHQVTVLEAKGTVGGRIETHRIRGADWYIELGAMRIPWNHRLSREFIRKLGLNLTEFCSFNNQTWVLVNRVRQRSGAVQANPDLLGYAVRAHEAGKTAEQLFEQSLRKVEEELKSSSCRRVLEKYDSFSTKVGDLSRGAVQMIGDMLNADSGYYEAFTETLRGFIHFHEPRFLTSGCTFCAGPEPLPPKGLHCLVLLCHAHSRECNLAPELRGPAGRGGLVWECAAGHTFSWEPPLNPAPAGATKQARRSGQEPAGLQRKHEEGTVDAGLPRGVGPPPEPFPAPGEEEDEDEEEMLSDASPWTYSSSPDEQVGSELDVPRLPTPPATRTPEEGETPVVSGAVPIPAADPCPSASLLGPGPLTSEAEVQLELTGDPQAEPLASPRSQALAGDEDTAQIGPKRIRRAAKRELMPCDFPGCGRIFSNRQYLNHHKKYQHILQKSFCCPEPACGKSFNFKKHLKEHVKLHSDTRDYICEFCARTFRTSSNLVIHRRIHTGEKPLQCEICGFTCRQKASLNWHRRKHAETAAALRFPCEFCGKRFEKPDSVAAHRTKSHPALLPAPQREPSAASASEAQGSSQGATPPPPPQGPAPLSAQ</sequence>
<dbReference type="InterPro" id="IPR036188">
    <property type="entry name" value="FAD/NAD-bd_sf"/>
</dbReference>
<dbReference type="InterPro" id="IPR050888">
    <property type="entry name" value="ZnF_C2H2-type_TF"/>
</dbReference>
<dbReference type="eggNOG" id="KOG1721">
    <property type="taxonomic scope" value="Eukaryota"/>
</dbReference>
<organism evidence="24 25">
    <name type="scientific">Fukomys damarensis</name>
    <name type="common">Damaraland mole rat</name>
    <name type="synonym">Cryptomys damarensis</name>
    <dbReference type="NCBI Taxonomy" id="885580"/>
    <lineage>
        <taxon>Eukaryota</taxon>
        <taxon>Metazoa</taxon>
        <taxon>Chordata</taxon>
        <taxon>Craniata</taxon>
        <taxon>Vertebrata</taxon>
        <taxon>Euteleostomi</taxon>
        <taxon>Mammalia</taxon>
        <taxon>Eutheria</taxon>
        <taxon>Euarchontoglires</taxon>
        <taxon>Glires</taxon>
        <taxon>Rodentia</taxon>
        <taxon>Hystricomorpha</taxon>
        <taxon>Bathyergidae</taxon>
        <taxon>Fukomys</taxon>
    </lineage>
</organism>
<evidence type="ECO:0000256" key="8">
    <source>
        <dbReference type="ARBA" id="ARBA00022553"/>
    </source>
</evidence>
<evidence type="ECO:0000256" key="21">
    <source>
        <dbReference type="PROSITE-ProRule" id="PRU00042"/>
    </source>
</evidence>
<feature type="compositionally biased region" description="Acidic residues" evidence="22">
    <location>
        <begin position="399"/>
        <end position="410"/>
    </location>
</feature>
<dbReference type="FunFam" id="3.30.160.60:FF:000598">
    <property type="entry name" value="zinc finger protein 692 isoform X2"/>
    <property type="match status" value="1"/>
</dbReference>
<evidence type="ECO:0000313" key="25">
    <source>
        <dbReference type="Proteomes" id="UP000028990"/>
    </source>
</evidence>
<protein>
    <recommendedName>
        <fullName evidence="19">Zinc finger protein 692</fullName>
        <ecNumber evidence="6">1.4.3.2</ecNumber>
    </recommendedName>
    <alternativeName>
        <fullName evidence="20">AICAR responsive element binding protein</fullName>
    </alternativeName>
</protein>
<keyword evidence="8" id="KW-0597">Phosphoprotein</keyword>
<feature type="domain" description="C2H2-type" evidence="23">
    <location>
        <begin position="614"/>
        <end position="641"/>
    </location>
</feature>
<dbReference type="GO" id="GO:0005576">
    <property type="term" value="C:extracellular region"/>
    <property type="evidence" value="ECO:0007669"/>
    <property type="project" value="UniProtKB-SubCell"/>
</dbReference>
<evidence type="ECO:0000256" key="16">
    <source>
        <dbReference type="ARBA" id="ARBA00023157"/>
    </source>
</evidence>
<feature type="domain" description="C2H2-type" evidence="23">
    <location>
        <begin position="645"/>
        <end position="673"/>
    </location>
</feature>
<keyword evidence="14" id="KW-0862">Zinc</keyword>
<gene>
    <name evidence="24" type="ORF">H920_00729</name>
</gene>
<dbReference type="PROSITE" id="PS00028">
    <property type="entry name" value="ZINC_FINGER_C2H2_1"/>
    <property type="match status" value="5"/>
</dbReference>
<keyword evidence="18" id="KW-0539">Nucleus</keyword>
<keyword evidence="17" id="KW-0325">Glycoprotein</keyword>
<dbReference type="Pfam" id="PF01593">
    <property type="entry name" value="Amino_oxidase"/>
    <property type="match status" value="1"/>
</dbReference>
<dbReference type="PROSITE" id="PS50157">
    <property type="entry name" value="ZINC_FINGER_C2H2_2"/>
    <property type="match status" value="5"/>
</dbReference>
<evidence type="ECO:0000256" key="13">
    <source>
        <dbReference type="ARBA" id="ARBA00022827"/>
    </source>
</evidence>
<dbReference type="InterPro" id="IPR036236">
    <property type="entry name" value="Znf_C2H2_sf"/>
</dbReference>
<evidence type="ECO:0000256" key="6">
    <source>
        <dbReference type="ARBA" id="ARBA00012806"/>
    </source>
</evidence>
<feature type="compositionally biased region" description="Polar residues" evidence="22">
    <location>
        <begin position="414"/>
        <end position="423"/>
    </location>
</feature>
<evidence type="ECO:0000256" key="20">
    <source>
        <dbReference type="ARBA" id="ARBA00080650"/>
    </source>
</evidence>
<dbReference type="SMART" id="SM00355">
    <property type="entry name" value="ZnF_C2H2"/>
    <property type="match status" value="5"/>
</dbReference>
<evidence type="ECO:0000256" key="12">
    <source>
        <dbReference type="ARBA" id="ARBA00022771"/>
    </source>
</evidence>
<evidence type="ECO:0000313" key="24">
    <source>
        <dbReference type="EMBL" id="KFO37852.1"/>
    </source>
</evidence>
<dbReference type="EMBL" id="KN120694">
    <property type="protein sequence ID" value="KFO37852.1"/>
    <property type="molecule type" value="Genomic_DNA"/>
</dbReference>
<feature type="domain" description="C2H2-type" evidence="23">
    <location>
        <begin position="586"/>
        <end position="613"/>
    </location>
</feature>
<feature type="compositionally biased region" description="Low complexity" evidence="22">
    <location>
        <begin position="673"/>
        <end position="694"/>
    </location>
</feature>
<dbReference type="STRING" id="885580.ENSFDAP00000017661"/>
<comment type="subcellular location">
    <subcellularLocation>
        <location evidence="2">Nucleus</location>
    </subcellularLocation>
    <subcellularLocation>
        <location evidence="3">Secreted</location>
    </subcellularLocation>
</comment>
<keyword evidence="16" id="KW-1015">Disulfide bond</keyword>
<evidence type="ECO:0000256" key="18">
    <source>
        <dbReference type="ARBA" id="ARBA00023242"/>
    </source>
</evidence>
<dbReference type="GO" id="GO:0008270">
    <property type="term" value="F:zinc ion binding"/>
    <property type="evidence" value="ECO:0007669"/>
    <property type="project" value="UniProtKB-KW"/>
</dbReference>
<evidence type="ECO:0000256" key="3">
    <source>
        <dbReference type="ARBA" id="ARBA00004613"/>
    </source>
</evidence>
<keyword evidence="13" id="KW-0274">FAD</keyword>
<dbReference type="GO" id="GO:0080090">
    <property type="term" value="P:regulation of primary metabolic process"/>
    <property type="evidence" value="ECO:0007669"/>
    <property type="project" value="UniProtKB-ARBA"/>
</dbReference>
<keyword evidence="15" id="KW-0560">Oxidoreductase</keyword>
<keyword evidence="25" id="KW-1185">Reference proteome</keyword>
<feature type="domain" description="C2H2-type" evidence="23">
    <location>
        <begin position="525"/>
        <end position="555"/>
    </location>
</feature>
<reference evidence="24 25" key="1">
    <citation type="submission" date="2013-11" db="EMBL/GenBank/DDBJ databases">
        <title>The Damaraland mole rat (Fukomys damarensis) genome and evolution of African mole rats.</title>
        <authorList>
            <person name="Gladyshev V.N."/>
            <person name="Fang X."/>
        </authorList>
    </citation>
    <scope>NUCLEOTIDE SEQUENCE [LARGE SCALE GENOMIC DNA]</scope>
    <source>
        <tissue evidence="24">Liver</tissue>
    </source>
</reference>
<feature type="compositionally biased region" description="Pro residues" evidence="22">
    <location>
        <begin position="388"/>
        <end position="397"/>
    </location>
</feature>
<evidence type="ECO:0000256" key="19">
    <source>
        <dbReference type="ARBA" id="ARBA00068332"/>
    </source>
</evidence>
<evidence type="ECO:0000256" key="22">
    <source>
        <dbReference type="SAM" id="MobiDB-lite"/>
    </source>
</evidence>
<evidence type="ECO:0000259" key="23">
    <source>
        <dbReference type="PROSITE" id="PS50157"/>
    </source>
</evidence>
<dbReference type="Gene3D" id="1.10.405.10">
    <property type="entry name" value="Guanine Nucleotide Dissociation Inhibitor, domain 1"/>
    <property type="match status" value="1"/>
</dbReference>
<dbReference type="Gene3D" id="3.50.50.60">
    <property type="entry name" value="FAD/NAD(P)-binding domain"/>
    <property type="match status" value="1"/>
</dbReference>
<dbReference type="GO" id="GO:0060255">
    <property type="term" value="P:regulation of macromolecule metabolic process"/>
    <property type="evidence" value="ECO:0007669"/>
    <property type="project" value="UniProtKB-ARBA"/>
</dbReference>
<keyword evidence="7" id="KW-0964">Secreted</keyword>
<dbReference type="GO" id="GO:0005634">
    <property type="term" value="C:nucleus"/>
    <property type="evidence" value="ECO:0007669"/>
    <property type="project" value="UniProtKB-SubCell"/>
</dbReference>
<dbReference type="SUPFAM" id="SSF51905">
    <property type="entry name" value="FAD/NAD(P)-binding domain"/>
    <property type="match status" value="1"/>
</dbReference>
<feature type="domain" description="C2H2-type" evidence="23">
    <location>
        <begin position="556"/>
        <end position="585"/>
    </location>
</feature>
<evidence type="ECO:0000256" key="10">
    <source>
        <dbReference type="ARBA" id="ARBA00022723"/>
    </source>
</evidence>
<dbReference type="FunFam" id="3.30.160.60:FF:000511">
    <property type="entry name" value="zinc finger protein 692 isoform X2"/>
    <property type="match status" value="1"/>
</dbReference>
<evidence type="ECO:0000256" key="9">
    <source>
        <dbReference type="ARBA" id="ARBA00022630"/>
    </source>
</evidence>
<keyword evidence="11" id="KW-0677">Repeat</keyword>
<comment type="similarity">
    <text evidence="4">Belongs to the flavin monoamine oxidase family. FIG1 subfamily.</text>
</comment>
<keyword evidence="10" id="KW-0479">Metal-binding</keyword>
<dbReference type="InterPro" id="IPR002937">
    <property type="entry name" value="Amino_oxidase"/>
</dbReference>
<dbReference type="Pfam" id="PF00096">
    <property type="entry name" value="zf-C2H2"/>
    <property type="match status" value="2"/>
</dbReference>
<dbReference type="AlphaFoldDB" id="A0A091E3D3"/>
<dbReference type="FunFam" id="3.30.160.60:FF:000183">
    <property type="entry name" value="E3 ubiquitin-protein ligase ZFP91"/>
    <property type="match status" value="1"/>
</dbReference>
<keyword evidence="9" id="KW-0285">Flavoprotein</keyword>
<dbReference type="FunFam" id="1.10.405.10:FF:000004">
    <property type="entry name" value="Amine oxidase"/>
    <property type="match status" value="1"/>
</dbReference>
<dbReference type="Proteomes" id="UP000028990">
    <property type="component" value="Unassembled WGS sequence"/>
</dbReference>
<evidence type="ECO:0000256" key="7">
    <source>
        <dbReference type="ARBA" id="ARBA00022525"/>
    </source>
</evidence>
<name>A0A091E3D3_FUKDA</name>
<evidence type="ECO:0000256" key="14">
    <source>
        <dbReference type="ARBA" id="ARBA00022833"/>
    </source>
</evidence>
<evidence type="ECO:0000256" key="1">
    <source>
        <dbReference type="ARBA" id="ARBA00001974"/>
    </source>
</evidence>
<accession>A0A091E3D3</accession>
<dbReference type="InterPro" id="IPR013087">
    <property type="entry name" value="Znf_C2H2_type"/>
</dbReference>
<evidence type="ECO:0000256" key="2">
    <source>
        <dbReference type="ARBA" id="ARBA00004123"/>
    </source>
</evidence>